<dbReference type="PROSITE" id="PS00086">
    <property type="entry name" value="CYTOCHROME_P450"/>
    <property type="match status" value="1"/>
</dbReference>
<evidence type="ECO:0000256" key="1">
    <source>
        <dbReference type="ARBA" id="ARBA00001971"/>
    </source>
</evidence>
<dbReference type="PANTHER" id="PTHR24287">
    <property type="entry name" value="P450, PUTATIVE (EUROFUNG)-RELATED"/>
    <property type="match status" value="1"/>
</dbReference>
<dbReference type="Gene3D" id="1.10.630.10">
    <property type="entry name" value="Cytochrome P450"/>
    <property type="match status" value="1"/>
</dbReference>
<dbReference type="Pfam" id="PF00067">
    <property type="entry name" value="p450"/>
    <property type="match status" value="1"/>
</dbReference>
<reference evidence="13 14" key="1">
    <citation type="journal article" date="2020" name="Genome Biol. Evol.">
        <title>A new high-quality draft genome assembly of the Chinese cordyceps Ophiocordyceps sinensis.</title>
        <authorList>
            <person name="Shu R."/>
            <person name="Zhang J."/>
            <person name="Meng Q."/>
            <person name="Zhang H."/>
            <person name="Zhou G."/>
            <person name="Li M."/>
            <person name="Wu P."/>
            <person name="Zhao Y."/>
            <person name="Chen C."/>
            <person name="Qin Q."/>
        </authorList>
    </citation>
    <scope>NUCLEOTIDE SEQUENCE [LARGE SCALE GENOMIC DNA]</scope>
    <source>
        <strain evidence="13 14">IOZ07</strain>
    </source>
</reference>
<comment type="similarity">
    <text evidence="3 12">Belongs to the cytochrome P450 family.</text>
</comment>
<evidence type="ECO:0000256" key="2">
    <source>
        <dbReference type="ARBA" id="ARBA00004167"/>
    </source>
</evidence>
<evidence type="ECO:0000313" key="13">
    <source>
        <dbReference type="EMBL" id="KAF4510503.1"/>
    </source>
</evidence>
<dbReference type="GO" id="GO:0004497">
    <property type="term" value="F:monooxygenase activity"/>
    <property type="evidence" value="ECO:0007669"/>
    <property type="project" value="UniProtKB-KW"/>
</dbReference>
<accession>A0A8H4PU36</accession>
<keyword evidence="4" id="KW-0812">Transmembrane</keyword>
<protein>
    <recommendedName>
        <fullName evidence="15">Cytochrome P450 52A11</fullName>
    </recommendedName>
</protein>
<dbReference type="InterPro" id="IPR047146">
    <property type="entry name" value="Cyt_P450_E_CYP52_fungi"/>
</dbReference>
<dbReference type="InterPro" id="IPR001128">
    <property type="entry name" value="Cyt_P450"/>
</dbReference>
<evidence type="ECO:0008006" key="15">
    <source>
        <dbReference type="Google" id="ProtNLM"/>
    </source>
</evidence>
<evidence type="ECO:0000313" key="14">
    <source>
        <dbReference type="Proteomes" id="UP000557566"/>
    </source>
</evidence>
<evidence type="ECO:0000256" key="5">
    <source>
        <dbReference type="ARBA" id="ARBA00022723"/>
    </source>
</evidence>
<evidence type="ECO:0000256" key="9">
    <source>
        <dbReference type="ARBA" id="ARBA00023033"/>
    </source>
</evidence>
<keyword evidence="9 12" id="KW-0503">Monooxygenase</keyword>
<organism evidence="13 14">
    <name type="scientific">Ophiocordyceps sinensis</name>
    <dbReference type="NCBI Taxonomy" id="72228"/>
    <lineage>
        <taxon>Eukaryota</taxon>
        <taxon>Fungi</taxon>
        <taxon>Dikarya</taxon>
        <taxon>Ascomycota</taxon>
        <taxon>Pezizomycotina</taxon>
        <taxon>Sordariomycetes</taxon>
        <taxon>Hypocreomycetidae</taxon>
        <taxon>Hypocreales</taxon>
        <taxon>Ophiocordycipitaceae</taxon>
        <taxon>Ophiocordyceps</taxon>
    </lineage>
</organism>
<keyword evidence="10" id="KW-0472">Membrane</keyword>
<comment type="cofactor">
    <cofactor evidence="1 11">
        <name>heme</name>
        <dbReference type="ChEBI" id="CHEBI:30413"/>
    </cofactor>
</comment>
<keyword evidence="14" id="KW-1185">Reference proteome</keyword>
<evidence type="ECO:0000256" key="6">
    <source>
        <dbReference type="ARBA" id="ARBA00022989"/>
    </source>
</evidence>
<dbReference type="PRINTS" id="PR00385">
    <property type="entry name" value="P450"/>
</dbReference>
<comment type="caution">
    <text evidence="13">The sequence shown here is derived from an EMBL/GenBank/DDBJ whole genome shotgun (WGS) entry which is preliminary data.</text>
</comment>
<dbReference type="PRINTS" id="PR00463">
    <property type="entry name" value="EP450I"/>
</dbReference>
<feature type="binding site" description="axial binding residue" evidence="11">
    <location>
        <position position="472"/>
    </location>
    <ligand>
        <name>heme</name>
        <dbReference type="ChEBI" id="CHEBI:30413"/>
    </ligand>
    <ligandPart>
        <name>Fe</name>
        <dbReference type="ChEBI" id="CHEBI:18248"/>
    </ligandPart>
</feature>
<keyword evidence="7 12" id="KW-0560">Oxidoreductase</keyword>
<dbReference type="EMBL" id="JAAVMX010000003">
    <property type="protein sequence ID" value="KAF4510503.1"/>
    <property type="molecule type" value="Genomic_DNA"/>
</dbReference>
<keyword evidence="5 11" id="KW-0479">Metal-binding</keyword>
<dbReference type="GO" id="GO:0016705">
    <property type="term" value="F:oxidoreductase activity, acting on paired donors, with incorporation or reduction of molecular oxygen"/>
    <property type="evidence" value="ECO:0007669"/>
    <property type="project" value="InterPro"/>
</dbReference>
<dbReference type="InterPro" id="IPR017972">
    <property type="entry name" value="Cyt_P450_CS"/>
</dbReference>
<dbReference type="OrthoDB" id="1470350at2759"/>
<evidence type="ECO:0000256" key="12">
    <source>
        <dbReference type="RuleBase" id="RU000461"/>
    </source>
</evidence>
<sequence>MGLVEAVLEHVSIKSAAFLILFALAVRLLLARVDEHRRIKRLGNHGPAVKTYAPLGIDFIFQSLRAYRRNKTPEFWRDQLFGPRGVWTIETRIVNQRVVFTADPENMKAMLATQFADYGKGEGFHQEWKEFLGDGIFTTDGAKWQSSRQLIRPQFTRDRVNDLDCFESHVETLFQAMANGGPLDGKRQGLVDLSQSHGRVIEISNLFFRYTLDVATDFLLGADVKSLSNPKQEFAEAFDEVQRFHCIMNRTSKLHFLLPKSRYRACLRVVNDFVHKFIERALRLTPEELEAKDKNYTFLHELARFSRDPQVIRDQIVAVLLAGRDTTAGTLSWAIYELARHPAAVARLRTEIIETVGSDRVPMYEHLKNMPYLKAILNETLRLYPAVPFNVRRALVDTTLPRGGGPDGSEPLPVLEGTPIGYSPMIMQRRPDLFPAVSDSFADPAVFSPERWANWHPRPHHYIPFNAGPRICVGQQFALTEMSYVLCRIFQRFARVESHMQPIDSGVPDIKIDITVAPAKGVLVAFYENE</sequence>
<dbReference type="GO" id="GO:0005506">
    <property type="term" value="F:iron ion binding"/>
    <property type="evidence" value="ECO:0007669"/>
    <property type="project" value="InterPro"/>
</dbReference>
<evidence type="ECO:0000256" key="10">
    <source>
        <dbReference type="ARBA" id="ARBA00023136"/>
    </source>
</evidence>
<evidence type="ECO:0000256" key="11">
    <source>
        <dbReference type="PIRSR" id="PIRSR602401-1"/>
    </source>
</evidence>
<dbReference type="Proteomes" id="UP000557566">
    <property type="component" value="Unassembled WGS sequence"/>
</dbReference>
<dbReference type="SUPFAM" id="SSF48264">
    <property type="entry name" value="Cytochrome P450"/>
    <property type="match status" value="1"/>
</dbReference>
<keyword evidence="8 11" id="KW-0408">Iron</keyword>
<evidence type="ECO:0000256" key="3">
    <source>
        <dbReference type="ARBA" id="ARBA00010617"/>
    </source>
</evidence>
<dbReference type="PANTHER" id="PTHR24287:SF5">
    <property type="entry name" value="P450, PUTATIVE (EUROFUNG)-RELATED"/>
    <property type="match status" value="1"/>
</dbReference>
<comment type="subcellular location">
    <subcellularLocation>
        <location evidence="2">Membrane</location>
        <topology evidence="2">Single-pass membrane protein</topology>
    </subcellularLocation>
</comment>
<evidence type="ECO:0000256" key="4">
    <source>
        <dbReference type="ARBA" id="ARBA00022692"/>
    </source>
</evidence>
<evidence type="ECO:0000256" key="7">
    <source>
        <dbReference type="ARBA" id="ARBA00023002"/>
    </source>
</evidence>
<name>A0A8H4PU36_9HYPO</name>
<gene>
    <name evidence="13" type="ORF">G6O67_002383</name>
</gene>
<keyword evidence="6" id="KW-1133">Transmembrane helix</keyword>
<dbReference type="CDD" id="cd11063">
    <property type="entry name" value="CYP52"/>
    <property type="match status" value="1"/>
</dbReference>
<dbReference type="InterPro" id="IPR002401">
    <property type="entry name" value="Cyt_P450_E_grp-I"/>
</dbReference>
<dbReference type="GO" id="GO:0016020">
    <property type="term" value="C:membrane"/>
    <property type="evidence" value="ECO:0007669"/>
    <property type="project" value="UniProtKB-SubCell"/>
</dbReference>
<keyword evidence="11 12" id="KW-0349">Heme</keyword>
<evidence type="ECO:0000256" key="8">
    <source>
        <dbReference type="ARBA" id="ARBA00023004"/>
    </source>
</evidence>
<dbReference type="AlphaFoldDB" id="A0A8H4PU36"/>
<dbReference type="InterPro" id="IPR036396">
    <property type="entry name" value="Cyt_P450_sf"/>
</dbReference>
<proteinExistence type="inferred from homology"/>
<dbReference type="GO" id="GO:0020037">
    <property type="term" value="F:heme binding"/>
    <property type="evidence" value="ECO:0007669"/>
    <property type="project" value="InterPro"/>
</dbReference>